<reference evidence="3" key="1">
    <citation type="submission" date="2009-03" db="EMBL/GenBank/DDBJ databases">
        <title>Complete genome sequence of Edwardsiella ictaluri 93-146.</title>
        <authorList>
            <person name="Williams M.L."/>
            <person name="Gillaspy A.F."/>
            <person name="Dyer D.W."/>
            <person name="Thune R.L."/>
            <person name="Waldbieser G.C."/>
            <person name="Schuster S.C."/>
            <person name="Gipson J."/>
            <person name="Zaitshik J."/>
            <person name="Landry C."/>
            <person name="Lawrence M.L."/>
        </authorList>
    </citation>
    <scope>NUCLEOTIDE SEQUENCE [LARGE SCALE GENOMIC DNA]</scope>
    <source>
        <strain evidence="3">93-146</strain>
    </source>
</reference>
<evidence type="ECO:0000313" key="2">
    <source>
        <dbReference type="EMBL" id="ACR68719.1"/>
    </source>
</evidence>
<sequence>MRPLGAGFPLHRIFLSLWCRVLIVFAIYWKCKNIFHIR</sequence>
<keyword evidence="1" id="KW-1133">Transmembrane helix</keyword>
<evidence type="ECO:0000313" key="3">
    <source>
        <dbReference type="Proteomes" id="UP000001485"/>
    </source>
</evidence>
<reference evidence="2 3" key="2">
    <citation type="journal article" date="2012" name="J. Bacteriol.">
        <title>Genome Sequence of Edwardsiella ictaluri 93-146, a Strain Associated with a Natural Channel Catfish Outbreak of Enteric Septicemia of Catfish.</title>
        <authorList>
            <person name="Williams M.L."/>
            <person name="Gillaspy A.F."/>
            <person name="Dyer D.W."/>
            <person name="Thune R.L."/>
            <person name="Waldbieser G.C."/>
            <person name="Schuster S.C."/>
            <person name="Gipson J."/>
            <person name="Zaitshik J."/>
            <person name="Landry C."/>
            <person name="Banes M.M."/>
            <person name="Lawrence M.L."/>
        </authorList>
    </citation>
    <scope>NUCLEOTIDE SEQUENCE [LARGE SCALE GENOMIC DNA]</scope>
    <source>
        <strain evidence="2 3">93-146</strain>
    </source>
</reference>
<accession>C5B7Y3</accession>
<dbReference type="HOGENOM" id="CLU_3327317_0_0_6"/>
<organism evidence="2 3">
    <name type="scientific">Edwardsiella ictaluri (strain 93-146)</name>
    <dbReference type="NCBI Taxonomy" id="634503"/>
    <lineage>
        <taxon>Bacteria</taxon>
        <taxon>Pseudomonadati</taxon>
        <taxon>Pseudomonadota</taxon>
        <taxon>Gammaproteobacteria</taxon>
        <taxon>Enterobacterales</taxon>
        <taxon>Hafniaceae</taxon>
        <taxon>Edwardsiella</taxon>
    </lineage>
</organism>
<protein>
    <submittedName>
        <fullName evidence="2">Uncharacterized protein</fullName>
    </submittedName>
</protein>
<proteinExistence type="predicted"/>
<name>C5B7Y3_EDWI9</name>
<dbReference type="Proteomes" id="UP000001485">
    <property type="component" value="Chromosome"/>
</dbReference>
<feature type="transmembrane region" description="Helical" evidence="1">
    <location>
        <begin position="12"/>
        <end position="29"/>
    </location>
</feature>
<keyword evidence="1" id="KW-0812">Transmembrane</keyword>
<dbReference type="EMBL" id="CP001600">
    <property type="protein sequence ID" value="ACR68719.1"/>
    <property type="molecule type" value="Genomic_DNA"/>
</dbReference>
<evidence type="ECO:0000256" key="1">
    <source>
        <dbReference type="SAM" id="Phobius"/>
    </source>
</evidence>
<dbReference type="AlphaFoldDB" id="C5B7Y3"/>
<dbReference type="KEGG" id="eic:NT01EI_1533"/>
<gene>
    <name evidence="2" type="ordered locus">NT01EI_1533</name>
</gene>
<keyword evidence="1" id="KW-0472">Membrane</keyword>